<name>A0A7S5UT36_9CAUD</name>
<evidence type="ECO:0000313" key="1">
    <source>
        <dbReference type="EMBL" id="QIG68838.1"/>
    </source>
</evidence>
<protein>
    <submittedName>
        <fullName evidence="1">Uncharacterized protein</fullName>
    </submittedName>
</protein>
<evidence type="ECO:0000313" key="2">
    <source>
        <dbReference type="Proteomes" id="UP000656384"/>
    </source>
</evidence>
<accession>A0A7S5UT36</accession>
<proteinExistence type="predicted"/>
<dbReference type="Proteomes" id="UP000656384">
    <property type="component" value="Segment"/>
</dbReference>
<keyword evidence="2" id="KW-1185">Reference proteome</keyword>
<reference evidence="1" key="1">
    <citation type="submission" date="2020-01" db="EMBL/GenBank/DDBJ databases">
        <title>Patterns of diversity and host range of bacteriophage communities associated with bean-nodulatin bacteria.</title>
        <authorList>
            <person name="Vann Cauwenberghe J."/>
            <person name="Santamaria R.I."/>
            <person name="Bustos P."/>
            <person name="Juarez S."/>
            <person name="Gonzalez V."/>
        </authorList>
    </citation>
    <scope>NUCLEOTIDE SEQUENCE</scope>
</reference>
<dbReference type="EMBL" id="MN988497">
    <property type="protein sequence ID" value="QIG68838.1"/>
    <property type="molecule type" value="Genomic_DNA"/>
</dbReference>
<sequence length="54" mass="6473">MNINDVKLISRLLDDAVNKLKQAEAYMDRQYQDQSVEITLRIMELEKTIRKAYR</sequence>
<gene>
    <name evidence="1" type="ORF">EVB68_103</name>
</gene>
<organism evidence="1 2">
    <name type="scientific">Rhizobium phage RHph_Y2_6</name>
    <dbReference type="NCBI Taxonomy" id="2509576"/>
    <lineage>
        <taxon>Viruses</taxon>
        <taxon>Duplodnaviria</taxon>
        <taxon>Heunggongvirae</taxon>
        <taxon>Uroviricota</taxon>
        <taxon>Caudoviricetes</taxon>
        <taxon>Schitoviridae</taxon>
        <taxon>Demetervirinae</taxon>
        <taxon>Acanvirus</taxon>
        <taxon>Acanvirus Y26</taxon>
    </lineage>
</organism>